<evidence type="ECO:0000313" key="2">
    <source>
        <dbReference type="EMBL" id="CAA6819458.1"/>
    </source>
</evidence>
<accession>A0A6S6TTB2</accession>
<evidence type="ECO:0000259" key="1">
    <source>
        <dbReference type="Pfam" id="PF20243"/>
    </source>
</evidence>
<protein>
    <recommendedName>
        <fullName evidence="1">Copper-binding protein MbnP-like domain-containing protein</fullName>
    </recommendedName>
</protein>
<dbReference type="InterPro" id="IPR046863">
    <property type="entry name" value="MbnP-like_dom"/>
</dbReference>
<dbReference type="EMBL" id="CACVAQ010000274">
    <property type="protein sequence ID" value="CAA6819458.1"/>
    <property type="molecule type" value="Genomic_DNA"/>
</dbReference>
<reference evidence="2" key="1">
    <citation type="submission" date="2020-01" db="EMBL/GenBank/DDBJ databases">
        <authorList>
            <person name="Meier V. D."/>
            <person name="Meier V D."/>
        </authorList>
    </citation>
    <scope>NUCLEOTIDE SEQUENCE</scope>
    <source>
        <strain evidence="2">HLG_WM_MAG_10</strain>
    </source>
</reference>
<feature type="domain" description="Copper-binding protein MbnP-like" evidence="1">
    <location>
        <begin position="24"/>
        <end position="227"/>
    </location>
</feature>
<name>A0A6S6TTB2_9BACT</name>
<sequence length="245" mass="27602">MHPRAKNFSPEADQDQNDVCDYYELQLQMQHYANTLLDDTLKLGNWLYDANSEPFYLSTMNVLAGELHLIQASDGAEIKSPESAAFFNSNSTPTYAEDNFFISKPESYAADITGWTELGDFDRLRFHLGIPDAIRKTSPALVTEQNHPLSTSGSAYMFDSTSMSYLTAKIVVVQPNSGTTLTFDFFDYIPIELPYLVTVQDGVNIPIRLRLDYLTLFNGISFSNDSSTVVKDKIRQNFLTAFSTY</sequence>
<proteinExistence type="predicted"/>
<gene>
    <name evidence="2" type="ORF">HELGO_WM17815</name>
</gene>
<organism evidence="2">
    <name type="scientific">uncultured Aureispira sp</name>
    <dbReference type="NCBI Taxonomy" id="1331704"/>
    <lineage>
        <taxon>Bacteria</taxon>
        <taxon>Pseudomonadati</taxon>
        <taxon>Bacteroidota</taxon>
        <taxon>Saprospiria</taxon>
        <taxon>Saprospirales</taxon>
        <taxon>Saprospiraceae</taxon>
        <taxon>Aureispira</taxon>
        <taxon>environmental samples</taxon>
    </lineage>
</organism>
<dbReference type="AlphaFoldDB" id="A0A6S6TTB2"/>
<dbReference type="Pfam" id="PF20243">
    <property type="entry name" value="MbnP"/>
    <property type="match status" value="1"/>
</dbReference>